<keyword evidence="1" id="KW-0732">Signal</keyword>
<evidence type="ECO:0000313" key="3">
    <source>
        <dbReference type="Proteomes" id="UP001203423"/>
    </source>
</evidence>
<dbReference type="EMBL" id="JAKIKS010000052">
    <property type="protein sequence ID" value="MCL1125544.1"/>
    <property type="molecule type" value="Genomic_DNA"/>
</dbReference>
<dbReference type="InterPro" id="IPR017734">
    <property type="entry name" value="T6SS_SciN"/>
</dbReference>
<dbReference type="InterPro" id="IPR038706">
    <property type="entry name" value="Type_VI_SciN-like_sf"/>
</dbReference>
<name>A0ABT0LDA4_9GAMM</name>
<comment type="caution">
    <text evidence="2">The sequence shown here is derived from an EMBL/GenBank/DDBJ whole genome shotgun (WGS) entry which is preliminary data.</text>
</comment>
<dbReference type="RefSeq" id="WP_248940858.1">
    <property type="nucleotide sequence ID" value="NZ_JAKIKS010000052.1"/>
</dbReference>
<protein>
    <submittedName>
        <fullName evidence="2">Type VI secretion system lipoprotein TssJ</fullName>
    </submittedName>
</protein>
<dbReference type="Proteomes" id="UP001203423">
    <property type="component" value="Unassembled WGS sequence"/>
</dbReference>
<dbReference type="PANTHER" id="PTHR37625:SF5">
    <property type="entry name" value="LIPOPROTEIN"/>
    <property type="match status" value="1"/>
</dbReference>
<dbReference type="PANTHER" id="PTHR37625">
    <property type="entry name" value="OUTER MEMBRANE LIPOPROTEIN-RELATED"/>
    <property type="match status" value="1"/>
</dbReference>
<dbReference type="Gene3D" id="2.60.40.4150">
    <property type="entry name" value="Type VI secretion system, lipoprotein SciN"/>
    <property type="match status" value="1"/>
</dbReference>
<evidence type="ECO:0000313" key="2">
    <source>
        <dbReference type="EMBL" id="MCL1125544.1"/>
    </source>
</evidence>
<sequence length="176" mass="19909">MDFVRLGLILSVLIQLGACSSAWEATQKAGQVIWDPDTPVGAPKSLPTQVTYSMVGDHVLNPNVNGESTPVVYQVFQLEDDSLFMAADFDAMVEDHETALGSNYLKHSDYIIFPDQFKFIEPLKIKEDVHYIGVMAQYSDPNVAQWKKVVKVKSIGREYHLLMFFTEHEIKLEIVE</sequence>
<feature type="chain" id="PRO_5047529024" evidence="1">
    <location>
        <begin position="26"/>
        <end position="176"/>
    </location>
</feature>
<dbReference type="Pfam" id="PF12790">
    <property type="entry name" value="T6SS-SciN"/>
    <property type="match status" value="1"/>
</dbReference>
<evidence type="ECO:0000256" key="1">
    <source>
        <dbReference type="SAM" id="SignalP"/>
    </source>
</evidence>
<keyword evidence="3" id="KW-1185">Reference proteome</keyword>
<feature type="signal peptide" evidence="1">
    <location>
        <begin position="1"/>
        <end position="25"/>
    </location>
</feature>
<organism evidence="2 3">
    <name type="scientific">Shewanella surugensis</name>
    <dbReference type="NCBI Taxonomy" id="212020"/>
    <lineage>
        <taxon>Bacteria</taxon>
        <taxon>Pseudomonadati</taxon>
        <taxon>Pseudomonadota</taxon>
        <taxon>Gammaproteobacteria</taxon>
        <taxon>Alteromonadales</taxon>
        <taxon>Shewanellaceae</taxon>
        <taxon>Shewanella</taxon>
    </lineage>
</organism>
<gene>
    <name evidence="2" type="primary">tssJ</name>
    <name evidence="2" type="ORF">L2764_13925</name>
</gene>
<reference evidence="2 3" key="1">
    <citation type="submission" date="2022-01" db="EMBL/GenBank/DDBJ databases">
        <title>Whole genome-based taxonomy of the Shewanellaceae.</title>
        <authorList>
            <person name="Martin-Rodriguez A.J."/>
        </authorList>
    </citation>
    <scope>NUCLEOTIDE SEQUENCE [LARGE SCALE GENOMIC DNA]</scope>
    <source>
        <strain evidence="2 3">DSM 17177</strain>
    </source>
</reference>
<dbReference type="NCBIfam" id="TIGR03352">
    <property type="entry name" value="VI_chp_3"/>
    <property type="match status" value="1"/>
</dbReference>
<accession>A0ABT0LDA4</accession>
<keyword evidence="2" id="KW-0449">Lipoprotein</keyword>
<proteinExistence type="predicted"/>